<keyword evidence="2" id="KW-0472">Membrane</keyword>
<sequence length="161" mass="18291">MRTYLYLIILSFFLTSCYTYQRKKRAEVLPENGKESMQKPADGNIASAQRNSTAGETQNKKPQETANEVAPAPINIQNELQPTKNYRIKADGRSYKLIVDRWEGDSLVAHPVKRPQQIIKLHKSQINAETITERRFSKPLSDILTVATYAGIGVGIWMLLR</sequence>
<evidence type="ECO:0000313" key="4">
    <source>
        <dbReference type="Proteomes" id="UP001163731"/>
    </source>
</evidence>
<evidence type="ECO:0008006" key="5">
    <source>
        <dbReference type="Google" id="ProtNLM"/>
    </source>
</evidence>
<keyword evidence="2" id="KW-1133">Transmembrane helix</keyword>
<reference evidence="3" key="1">
    <citation type="submission" date="2022-10" db="EMBL/GenBank/DDBJ databases">
        <title>Chryseobacterium babae sp. nov. isolated from the gut of the beetle Oryctes rhinoceros, and Chryseobacterium kimseyorum sp. nov., isolated from a stick insect rearing cage.</title>
        <authorList>
            <person name="Shelomi M."/>
            <person name="Han C.-J."/>
            <person name="Chen W.-M."/>
            <person name="Chen H.-K."/>
            <person name="Liaw S.-J."/>
            <person name="Muhle E."/>
            <person name="Clermont D."/>
        </authorList>
    </citation>
    <scope>NUCLEOTIDE SEQUENCE</scope>
    <source>
        <strain evidence="3">09-1422</strain>
    </source>
</reference>
<evidence type="ECO:0000313" key="3">
    <source>
        <dbReference type="EMBL" id="MCW3166954.1"/>
    </source>
</evidence>
<feature type="transmembrane region" description="Helical" evidence="2">
    <location>
        <begin position="143"/>
        <end position="160"/>
    </location>
</feature>
<keyword evidence="2" id="KW-0812">Transmembrane</keyword>
<name>A0ABT3HT35_9FLAO</name>
<proteinExistence type="predicted"/>
<gene>
    <name evidence="3" type="ORF">OMO38_00300</name>
</gene>
<dbReference type="RefSeq" id="WP_264748251.1">
    <property type="nucleotide sequence ID" value="NZ_JAPDHW010000001.1"/>
</dbReference>
<feature type="region of interest" description="Disordered" evidence="1">
    <location>
        <begin position="31"/>
        <end position="76"/>
    </location>
</feature>
<evidence type="ECO:0000256" key="2">
    <source>
        <dbReference type="SAM" id="Phobius"/>
    </source>
</evidence>
<protein>
    <recommendedName>
        <fullName evidence="5">Lipoprotein</fullName>
    </recommendedName>
</protein>
<comment type="caution">
    <text evidence="3">The sequence shown here is derived from an EMBL/GenBank/DDBJ whole genome shotgun (WGS) entry which is preliminary data.</text>
</comment>
<keyword evidence="4" id="KW-1185">Reference proteome</keyword>
<evidence type="ECO:0000256" key="1">
    <source>
        <dbReference type="SAM" id="MobiDB-lite"/>
    </source>
</evidence>
<dbReference type="PROSITE" id="PS51257">
    <property type="entry name" value="PROKAR_LIPOPROTEIN"/>
    <property type="match status" value="1"/>
</dbReference>
<dbReference type="EMBL" id="JAPDHW010000001">
    <property type="protein sequence ID" value="MCW3166954.1"/>
    <property type="molecule type" value="Genomic_DNA"/>
</dbReference>
<accession>A0ABT3HT35</accession>
<organism evidence="3 4">
    <name type="scientific">Chryseobacterium kimseyorum</name>
    <dbReference type="NCBI Taxonomy" id="2984028"/>
    <lineage>
        <taxon>Bacteria</taxon>
        <taxon>Pseudomonadati</taxon>
        <taxon>Bacteroidota</taxon>
        <taxon>Flavobacteriia</taxon>
        <taxon>Flavobacteriales</taxon>
        <taxon>Weeksellaceae</taxon>
        <taxon>Chryseobacterium group</taxon>
        <taxon>Chryseobacterium</taxon>
    </lineage>
</organism>
<dbReference type="Proteomes" id="UP001163731">
    <property type="component" value="Unassembled WGS sequence"/>
</dbReference>
<feature type="compositionally biased region" description="Polar residues" evidence="1">
    <location>
        <begin position="46"/>
        <end position="57"/>
    </location>
</feature>